<proteinExistence type="inferred from homology"/>
<dbReference type="Gene3D" id="1.20.1280.170">
    <property type="entry name" value="Exocyst complex component Exo70"/>
    <property type="match status" value="1"/>
</dbReference>
<dbReference type="EMBL" id="CAUOFW020001478">
    <property type="protein sequence ID" value="CAK9145342.1"/>
    <property type="molecule type" value="Genomic_DNA"/>
</dbReference>
<name>A0ABC8RKJ8_9AQUA</name>
<comment type="function">
    <text evidence="3">Component of the exocyst complex.</text>
</comment>
<dbReference type="SUPFAM" id="SSF74788">
    <property type="entry name" value="Cullin repeat-like"/>
    <property type="match status" value="1"/>
</dbReference>
<keyword evidence="3" id="KW-0653">Protein transport</keyword>
<dbReference type="GO" id="GO:0015031">
    <property type="term" value="P:protein transport"/>
    <property type="evidence" value="ECO:0007669"/>
    <property type="project" value="UniProtKB-KW"/>
</dbReference>
<dbReference type="PANTHER" id="PTHR12542:SF38">
    <property type="entry name" value="EXOCYST SUBUNIT EXO70 FAMILY PROTEIN"/>
    <property type="match status" value="1"/>
</dbReference>
<dbReference type="AlphaFoldDB" id="A0ABC8RKJ8"/>
<dbReference type="InterPro" id="IPR016159">
    <property type="entry name" value="Cullin_repeat-like_dom_sf"/>
</dbReference>
<dbReference type="GO" id="GO:0006887">
    <property type="term" value="P:exocytosis"/>
    <property type="evidence" value="ECO:0007669"/>
    <property type="project" value="UniProtKB-KW"/>
</dbReference>
<gene>
    <name evidence="5" type="ORF">ILEXP_LOCUS13147</name>
</gene>
<dbReference type="PANTHER" id="PTHR12542">
    <property type="entry name" value="EXOCYST COMPLEX PROTEIN EXO70"/>
    <property type="match status" value="1"/>
</dbReference>
<keyword evidence="3" id="KW-0268">Exocytosis</keyword>
<evidence type="ECO:0000313" key="6">
    <source>
        <dbReference type="Proteomes" id="UP001642360"/>
    </source>
</evidence>
<dbReference type="Pfam" id="PF03081">
    <property type="entry name" value="Exo70_C"/>
    <property type="match status" value="1"/>
</dbReference>
<accession>A0ABC8RKJ8</accession>
<evidence type="ECO:0000256" key="1">
    <source>
        <dbReference type="ARBA" id="ARBA00006756"/>
    </source>
</evidence>
<evidence type="ECO:0000259" key="4">
    <source>
        <dbReference type="Pfam" id="PF03081"/>
    </source>
</evidence>
<reference evidence="5 6" key="1">
    <citation type="submission" date="2024-02" db="EMBL/GenBank/DDBJ databases">
        <authorList>
            <person name="Vignale AGUSTIN F."/>
            <person name="Sosa J E."/>
            <person name="Modenutti C."/>
        </authorList>
    </citation>
    <scope>NUCLEOTIDE SEQUENCE [LARGE SCALE GENOMIC DNA]</scope>
</reference>
<organism evidence="5 6">
    <name type="scientific">Ilex paraguariensis</name>
    <name type="common">yerba mate</name>
    <dbReference type="NCBI Taxonomy" id="185542"/>
    <lineage>
        <taxon>Eukaryota</taxon>
        <taxon>Viridiplantae</taxon>
        <taxon>Streptophyta</taxon>
        <taxon>Embryophyta</taxon>
        <taxon>Tracheophyta</taxon>
        <taxon>Spermatophyta</taxon>
        <taxon>Magnoliopsida</taxon>
        <taxon>eudicotyledons</taxon>
        <taxon>Gunneridae</taxon>
        <taxon>Pentapetalae</taxon>
        <taxon>asterids</taxon>
        <taxon>campanulids</taxon>
        <taxon>Aquifoliales</taxon>
        <taxon>Aquifoliaceae</taxon>
        <taxon>Ilex</taxon>
    </lineage>
</organism>
<dbReference type="InterPro" id="IPR004140">
    <property type="entry name" value="Exo70"/>
</dbReference>
<comment type="similarity">
    <text evidence="1 3">Belongs to the EXO70 family.</text>
</comment>
<protein>
    <recommendedName>
        <fullName evidence="3">Exocyst subunit Exo70 family protein</fullName>
    </recommendedName>
</protein>
<keyword evidence="6" id="KW-1185">Reference proteome</keyword>
<keyword evidence="2 3" id="KW-0813">Transport</keyword>
<sequence>MNCLLSDDCLTKHETKVKQFALNYERIAWSCVIGSFPEDPTTVTSPEEVKECFKRFNSLFDQAYQKQFVCVVPDSKLWDEIKVSLARKLVGVYRGKKTEKLALKLTKESEIIE</sequence>
<comment type="caution">
    <text evidence="5">The sequence shown here is derived from an EMBL/GenBank/DDBJ whole genome shotgun (WGS) entry which is preliminary data.</text>
</comment>
<dbReference type="InterPro" id="IPR046364">
    <property type="entry name" value="Exo70_C"/>
</dbReference>
<evidence type="ECO:0000313" key="5">
    <source>
        <dbReference type="EMBL" id="CAK9145342.1"/>
    </source>
</evidence>
<dbReference type="Proteomes" id="UP001642360">
    <property type="component" value="Unassembled WGS sequence"/>
</dbReference>
<evidence type="ECO:0000256" key="2">
    <source>
        <dbReference type="ARBA" id="ARBA00022448"/>
    </source>
</evidence>
<evidence type="ECO:0000256" key="3">
    <source>
        <dbReference type="RuleBase" id="RU365026"/>
    </source>
</evidence>
<feature type="domain" description="Exocyst complex subunit Exo70 C-terminal" evidence="4">
    <location>
        <begin position="4"/>
        <end position="94"/>
    </location>
</feature>